<dbReference type="PROSITE" id="PS50885">
    <property type="entry name" value="HAMP"/>
    <property type="match status" value="2"/>
</dbReference>
<dbReference type="Gene3D" id="1.20.120.1530">
    <property type="match status" value="3"/>
</dbReference>
<dbReference type="Proteomes" id="UP001162734">
    <property type="component" value="Chromosome"/>
</dbReference>
<keyword evidence="5" id="KW-0812">Transmembrane</keyword>
<dbReference type="Gene3D" id="1.10.287.950">
    <property type="entry name" value="Methyl-accepting chemotaxis protein"/>
    <property type="match status" value="1"/>
</dbReference>
<feature type="transmembrane region" description="Helical" evidence="5">
    <location>
        <begin position="40"/>
        <end position="62"/>
    </location>
</feature>
<dbReference type="Gene3D" id="3.30.450.20">
    <property type="entry name" value="PAS domain"/>
    <property type="match status" value="1"/>
</dbReference>
<sequence>MPGPTRFPPRLARASLGALGAALVLTLAVAALRFGGGPAALEVALWTLLAASLVAALGAGVAHARASARAGAALLAEIEGLREALAAGRLEARAEPSRHPGELGRVVEALNAAVEVLADKAAWYEAIVDAVPFPIHVTDADMKWTFMNKPFEKLMVEAGKVKDRKDAVGKACSNASANICNTDACGIVQLKKGKAESFFDWCGMGCKQDTSRLLDRKGRTIGYVEVVQDLTPMIRQRDFTRVGVERLAGNLARLAQGDLRFDLQSQKADPHTAEAHAYFSRIDGNLGQVRQAMEKVFADVGTLSRAAVAGDLERRADAAGHQGDFRKIVEGINATLDSMADRAAWYEAIIDAVPFPVHVTDADMKWTFMNKPFEKLMVEAGKVKDRKDAVGKACSNASANICNTDACGIVQLKKGKAESFFDWCGMGCKQDTSFLVNRKGERVGFVEVVTDLTPLIRVRDYTKQEVQRLTGNLARLASGDLAFDLAVSEGDAHTTEMRGNFARIGKDLAGVKQALDAVFGDVNLLADAAVEGELQRRAEAARHQGEFRKIVDGMNRTLDAVVAPMNETTATLERLARRDLRARVEGAYQGEHARLKDAVNATAEALDGALSQVSAAVGQVSSAAGQIASSSQAVASGASEQAASLQQTTASLESVAGMAKSSAENAGQANALAQGAKGAALEGAASMEQMQGAMAKIRASAEGTSQIIKDINEIAFQTNLLALNAAVEAARAGEAGRGFAVVAEEVRSLAMRSKEAAQKTEELIRDSVKQAGEGAQTSRQVSDKLSQIVGSIGKVTDIVAEITAAAREQSNGLQQLNEAISQMDKVTQQNAASSEESSSAAGELSSQAEELAAMVGAFELSGAVRAAAAPRAPRRAPAPRLPLRAPAAPAARRPAAGIPLTPAELIPLEREDLGSF</sequence>
<comment type="similarity">
    <text evidence="2">Belongs to the methyl-accepting chemotaxis (MCP) protein family.</text>
</comment>
<evidence type="ECO:0000256" key="3">
    <source>
        <dbReference type="PROSITE-ProRule" id="PRU00284"/>
    </source>
</evidence>
<evidence type="ECO:0000256" key="5">
    <source>
        <dbReference type="SAM" id="Phobius"/>
    </source>
</evidence>
<dbReference type="InterPro" id="IPR051310">
    <property type="entry name" value="MCP_chemotaxis"/>
</dbReference>
<dbReference type="Pfam" id="PF00015">
    <property type="entry name" value="MCPsignal"/>
    <property type="match status" value="1"/>
</dbReference>
<dbReference type="InterPro" id="IPR035965">
    <property type="entry name" value="PAS-like_dom_sf"/>
</dbReference>
<dbReference type="PANTHER" id="PTHR43531:SF11">
    <property type="entry name" value="METHYL-ACCEPTING CHEMOTAXIS PROTEIN 3"/>
    <property type="match status" value="1"/>
</dbReference>
<dbReference type="PANTHER" id="PTHR43531">
    <property type="entry name" value="PROTEIN ICFG"/>
    <property type="match status" value="1"/>
</dbReference>
<dbReference type="Pfam" id="PF00672">
    <property type="entry name" value="HAMP"/>
    <property type="match status" value="1"/>
</dbReference>
<feature type="domain" description="HAMP" evidence="7">
    <location>
        <begin position="83"/>
        <end position="122"/>
    </location>
</feature>
<keyword evidence="1" id="KW-0145">Chemotaxis</keyword>
<evidence type="ECO:0000256" key="4">
    <source>
        <dbReference type="SAM" id="MobiDB-lite"/>
    </source>
</evidence>
<feature type="domain" description="HAMP" evidence="7">
    <location>
        <begin position="559"/>
        <end position="611"/>
    </location>
</feature>
<evidence type="ECO:0000313" key="8">
    <source>
        <dbReference type="EMBL" id="BDG08134.1"/>
    </source>
</evidence>
<feature type="region of interest" description="Disordered" evidence="4">
    <location>
        <begin position="870"/>
        <end position="896"/>
    </location>
</feature>
<name>A0ABN6N4M5_9BACT</name>
<dbReference type="EMBL" id="AP025592">
    <property type="protein sequence ID" value="BDG08134.1"/>
    <property type="molecule type" value="Genomic_DNA"/>
</dbReference>
<evidence type="ECO:0000259" key="7">
    <source>
        <dbReference type="PROSITE" id="PS50885"/>
    </source>
</evidence>
<dbReference type="CDD" id="cd11386">
    <property type="entry name" value="MCP_signal"/>
    <property type="match status" value="1"/>
</dbReference>
<dbReference type="PROSITE" id="PS50111">
    <property type="entry name" value="CHEMOTAXIS_TRANSDUC_2"/>
    <property type="match status" value="1"/>
</dbReference>
<feature type="region of interest" description="Disordered" evidence="4">
    <location>
        <begin position="824"/>
        <end position="845"/>
    </location>
</feature>
<dbReference type="SMART" id="SM00304">
    <property type="entry name" value="HAMP"/>
    <property type="match status" value="3"/>
</dbReference>
<organism evidence="8 9">
    <name type="scientific">Anaeromyxobacter paludicola</name>
    <dbReference type="NCBI Taxonomy" id="2918171"/>
    <lineage>
        <taxon>Bacteria</taxon>
        <taxon>Pseudomonadati</taxon>
        <taxon>Myxococcota</taxon>
        <taxon>Myxococcia</taxon>
        <taxon>Myxococcales</taxon>
        <taxon>Cystobacterineae</taxon>
        <taxon>Anaeromyxobacteraceae</taxon>
        <taxon>Anaeromyxobacter</taxon>
    </lineage>
</organism>
<dbReference type="InterPro" id="IPR003660">
    <property type="entry name" value="HAMP_dom"/>
</dbReference>
<keyword evidence="3" id="KW-0807">Transducer</keyword>
<evidence type="ECO:0000259" key="6">
    <source>
        <dbReference type="PROSITE" id="PS50111"/>
    </source>
</evidence>
<keyword evidence="9" id="KW-1185">Reference proteome</keyword>
<feature type="domain" description="Methyl-accepting transducer" evidence="6">
    <location>
        <begin position="616"/>
        <end position="845"/>
    </location>
</feature>
<evidence type="ECO:0000313" key="9">
    <source>
        <dbReference type="Proteomes" id="UP001162734"/>
    </source>
</evidence>
<reference evidence="9" key="1">
    <citation type="journal article" date="2022" name="Int. J. Syst. Evol. Microbiol.">
        <title>Anaeromyxobacter oryzae sp. nov., Anaeromyxobacter diazotrophicus sp. nov. and Anaeromyxobacter paludicola sp. nov., isolated from paddy soils.</title>
        <authorList>
            <person name="Itoh H."/>
            <person name="Xu Z."/>
            <person name="Mise K."/>
            <person name="Masuda Y."/>
            <person name="Ushijima N."/>
            <person name="Hayakawa C."/>
            <person name="Shiratori Y."/>
            <person name="Senoo K."/>
        </authorList>
    </citation>
    <scope>NUCLEOTIDE SEQUENCE [LARGE SCALE GENOMIC DNA]</scope>
    <source>
        <strain evidence="9">Red630</strain>
    </source>
</reference>
<gene>
    <name evidence="8" type="ORF">AMPC_12470</name>
</gene>
<evidence type="ECO:0008006" key="10">
    <source>
        <dbReference type="Google" id="ProtNLM"/>
    </source>
</evidence>
<evidence type="ECO:0000256" key="2">
    <source>
        <dbReference type="ARBA" id="ARBA00029447"/>
    </source>
</evidence>
<dbReference type="SUPFAM" id="SSF55785">
    <property type="entry name" value="PYP-like sensor domain (PAS domain)"/>
    <property type="match status" value="1"/>
</dbReference>
<dbReference type="SMART" id="SM00283">
    <property type="entry name" value="MA"/>
    <property type="match status" value="1"/>
</dbReference>
<proteinExistence type="inferred from homology"/>
<keyword evidence="5" id="KW-0472">Membrane</keyword>
<dbReference type="RefSeq" id="WP_248345322.1">
    <property type="nucleotide sequence ID" value="NZ_AP025592.1"/>
</dbReference>
<accession>A0ABN6N4M5</accession>
<dbReference type="SUPFAM" id="SSF58104">
    <property type="entry name" value="Methyl-accepting chemotaxis protein (MCP) signaling domain"/>
    <property type="match status" value="1"/>
</dbReference>
<dbReference type="InterPro" id="IPR004089">
    <property type="entry name" value="MCPsignal_dom"/>
</dbReference>
<feature type="compositionally biased region" description="Low complexity" evidence="4">
    <location>
        <begin position="881"/>
        <end position="896"/>
    </location>
</feature>
<feature type="compositionally biased region" description="Low complexity" evidence="4">
    <location>
        <begin position="831"/>
        <end position="845"/>
    </location>
</feature>
<keyword evidence="5" id="KW-1133">Transmembrane helix</keyword>
<protein>
    <recommendedName>
        <fullName evidence="10">Methyl-accepting chemotaxis sensory transducer</fullName>
    </recommendedName>
</protein>
<dbReference type="Pfam" id="PF18947">
    <property type="entry name" value="HAMP_2"/>
    <property type="match status" value="1"/>
</dbReference>
<evidence type="ECO:0000256" key="1">
    <source>
        <dbReference type="ARBA" id="ARBA00022500"/>
    </source>
</evidence>